<dbReference type="AlphaFoldDB" id="A0A849VHM5"/>
<dbReference type="InterPro" id="IPR051011">
    <property type="entry name" value="Metal_resp_trans_reg"/>
</dbReference>
<dbReference type="InterPro" id="IPR036388">
    <property type="entry name" value="WH-like_DNA-bd_sf"/>
</dbReference>
<reference evidence="5 6" key="1">
    <citation type="submission" date="2020-04" db="EMBL/GenBank/DDBJ databases">
        <title>Pseudoalteromonas caenipelagi sp. nov., isolated from a tidal flat.</title>
        <authorList>
            <person name="Park S."/>
            <person name="Yoon J.-H."/>
        </authorList>
    </citation>
    <scope>NUCLEOTIDE SEQUENCE [LARGE SCALE GENOMIC DNA]</scope>
    <source>
        <strain evidence="5 6">JBTF-M23</strain>
    </source>
</reference>
<dbReference type="Pfam" id="PF12840">
    <property type="entry name" value="HTH_20"/>
    <property type="match status" value="1"/>
</dbReference>
<keyword evidence="1" id="KW-0805">Transcription regulation</keyword>
<proteinExistence type="predicted"/>
<dbReference type="GO" id="GO:0003700">
    <property type="term" value="F:DNA-binding transcription factor activity"/>
    <property type="evidence" value="ECO:0007669"/>
    <property type="project" value="InterPro"/>
</dbReference>
<accession>A0A849VHM5</accession>
<evidence type="ECO:0000256" key="3">
    <source>
        <dbReference type="ARBA" id="ARBA00023163"/>
    </source>
</evidence>
<feature type="domain" description="HTH arsR-type" evidence="4">
    <location>
        <begin position="1"/>
        <end position="95"/>
    </location>
</feature>
<dbReference type="InterPro" id="IPR001845">
    <property type="entry name" value="HTH_ArsR_DNA-bd_dom"/>
</dbReference>
<dbReference type="PANTHER" id="PTHR43132:SF2">
    <property type="entry name" value="ARSENICAL RESISTANCE OPERON REPRESSOR ARSR-RELATED"/>
    <property type="match status" value="1"/>
</dbReference>
<dbReference type="RefSeq" id="WP_171627377.1">
    <property type="nucleotide sequence ID" value="NZ_JABBPG010000008.1"/>
</dbReference>
<dbReference type="PANTHER" id="PTHR43132">
    <property type="entry name" value="ARSENICAL RESISTANCE OPERON REPRESSOR ARSR-RELATED"/>
    <property type="match status" value="1"/>
</dbReference>
<dbReference type="InterPro" id="IPR011991">
    <property type="entry name" value="ArsR-like_HTH"/>
</dbReference>
<dbReference type="Proteomes" id="UP000586305">
    <property type="component" value="Unassembled WGS sequence"/>
</dbReference>
<evidence type="ECO:0000256" key="1">
    <source>
        <dbReference type="ARBA" id="ARBA00023015"/>
    </source>
</evidence>
<comment type="caution">
    <text evidence="5">The sequence shown here is derived from an EMBL/GenBank/DDBJ whole genome shotgun (WGS) entry which is preliminary data.</text>
</comment>
<dbReference type="CDD" id="cd00090">
    <property type="entry name" value="HTH_ARSR"/>
    <property type="match status" value="1"/>
</dbReference>
<evidence type="ECO:0000313" key="5">
    <source>
        <dbReference type="EMBL" id="NOU52320.1"/>
    </source>
</evidence>
<protein>
    <submittedName>
        <fullName evidence="5">Helix-turn-helix transcriptional regulator</fullName>
    </submittedName>
</protein>
<evidence type="ECO:0000313" key="6">
    <source>
        <dbReference type="Proteomes" id="UP000586305"/>
    </source>
</evidence>
<dbReference type="NCBIfam" id="NF033788">
    <property type="entry name" value="HTH_metalloreg"/>
    <property type="match status" value="1"/>
</dbReference>
<sequence>MKIEQAATQLAELGHVTRLEIYRILVRAGHNGLAVSAIQQQLDIPGSTLSHHISRLVKVGLVSQTREGRVLRCQAQYQQLEGLIAFLSEECCANSG</sequence>
<keyword evidence="2" id="KW-0238">DNA-binding</keyword>
<evidence type="ECO:0000256" key="2">
    <source>
        <dbReference type="ARBA" id="ARBA00023125"/>
    </source>
</evidence>
<dbReference type="PROSITE" id="PS50987">
    <property type="entry name" value="HTH_ARSR_2"/>
    <property type="match status" value="1"/>
</dbReference>
<organism evidence="5 6">
    <name type="scientific">Pseudoalteromonas caenipelagi</name>
    <dbReference type="NCBI Taxonomy" id="2726988"/>
    <lineage>
        <taxon>Bacteria</taxon>
        <taxon>Pseudomonadati</taxon>
        <taxon>Pseudomonadota</taxon>
        <taxon>Gammaproteobacteria</taxon>
        <taxon>Alteromonadales</taxon>
        <taxon>Pseudoalteromonadaceae</taxon>
        <taxon>Pseudoalteromonas</taxon>
    </lineage>
</organism>
<keyword evidence="3" id="KW-0804">Transcription</keyword>
<name>A0A849VHM5_9GAMM</name>
<dbReference type="SUPFAM" id="SSF46785">
    <property type="entry name" value="Winged helix' DNA-binding domain"/>
    <property type="match status" value="1"/>
</dbReference>
<dbReference type="Gene3D" id="1.10.10.10">
    <property type="entry name" value="Winged helix-like DNA-binding domain superfamily/Winged helix DNA-binding domain"/>
    <property type="match status" value="1"/>
</dbReference>
<dbReference type="SMART" id="SM00418">
    <property type="entry name" value="HTH_ARSR"/>
    <property type="match status" value="1"/>
</dbReference>
<dbReference type="EMBL" id="JABBPG010000008">
    <property type="protein sequence ID" value="NOU52320.1"/>
    <property type="molecule type" value="Genomic_DNA"/>
</dbReference>
<dbReference type="InterPro" id="IPR036390">
    <property type="entry name" value="WH_DNA-bd_sf"/>
</dbReference>
<gene>
    <name evidence="5" type="ORF">HG263_17460</name>
</gene>
<keyword evidence="6" id="KW-1185">Reference proteome</keyword>
<evidence type="ECO:0000259" key="4">
    <source>
        <dbReference type="PROSITE" id="PS50987"/>
    </source>
</evidence>
<dbReference type="GO" id="GO:0003677">
    <property type="term" value="F:DNA binding"/>
    <property type="evidence" value="ECO:0007669"/>
    <property type="project" value="UniProtKB-KW"/>
</dbReference>